<dbReference type="InterPro" id="IPR017439">
    <property type="entry name" value="Amidohydrolase"/>
</dbReference>
<dbReference type="PIRSF" id="PIRSF005962">
    <property type="entry name" value="Pept_M20D_amidohydro"/>
    <property type="match status" value="1"/>
</dbReference>
<dbReference type="Gene3D" id="3.30.70.360">
    <property type="match status" value="1"/>
</dbReference>
<dbReference type="EMBL" id="JANEWF010000003">
    <property type="protein sequence ID" value="MDA8482464.1"/>
    <property type="molecule type" value="Genomic_DNA"/>
</dbReference>
<dbReference type="PANTHER" id="PTHR11014">
    <property type="entry name" value="PEPTIDASE M20 FAMILY MEMBER"/>
    <property type="match status" value="1"/>
</dbReference>
<evidence type="ECO:0000313" key="3">
    <source>
        <dbReference type="EMBL" id="MDA8482464.1"/>
    </source>
</evidence>
<dbReference type="Gene3D" id="3.40.630.10">
    <property type="entry name" value="Zn peptidases"/>
    <property type="match status" value="1"/>
</dbReference>
<evidence type="ECO:0000256" key="1">
    <source>
        <dbReference type="ARBA" id="ARBA00022801"/>
    </source>
</evidence>
<dbReference type="Pfam" id="PF01546">
    <property type="entry name" value="Peptidase_M20"/>
    <property type="match status" value="1"/>
</dbReference>
<dbReference type="PANTHER" id="PTHR11014:SF63">
    <property type="entry name" value="METALLOPEPTIDASE, PUTATIVE (AFU_ORTHOLOGUE AFUA_6G09600)-RELATED"/>
    <property type="match status" value="1"/>
</dbReference>
<gene>
    <name evidence="3" type="ORF">NNO07_05230</name>
</gene>
<accession>A0ABT4Y0V8</accession>
<dbReference type="InterPro" id="IPR002933">
    <property type="entry name" value="Peptidase_M20"/>
</dbReference>
<dbReference type="Proteomes" id="UP001211689">
    <property type="component" value="Unassembled WGS sequence"/>
</dbReference>
<proteinExistence type="predicted"/>
<comment type="caution">
    <text evidence="3">The sequence shown here is derived from an EMBL/GenBank/DDBJ whole genome shotgun (WGS) entry which is preliminary data.</text>
</comment>
<organism evidence="3 4">
    <name type="scientific">Metapseudomonas resinovorans</name>
    <name type="common">Pseudomonas resinovorans</name>
    <dbReference type="NCBI Taxonomy" id="53412"/>
    <lineage>
        <taxon>Bacteria</taxon>
        <taxon>Pseudomonadati</taxon>
        <taxon>Pseudomonadota</taxon>
        <taxon>Gammaproteobacteria</taxon>
        <taxon>Pseudomonadales</taxon>
        <taxon>Pseudomonadaceae</taxon>
        <taxon>Metapseudomonas</taxon>
    </lineage>
</organism>
<evidence type="ECO:0000259" key="2">
    <source>
        <dbReference type="Pfam" id="PF07687"/>
    </source>
</evidence>
<dbReference type="RefSeq" id="WP_271470182.1">
    <property type="nucleotide sequence ID" value="NZ_JANEWF010000003.1"/>
</dbReference>
<protein>
    <submittedName>
        <fullName evidence="3">M20 family metallopeptidase</fullName>
    </submittedName>
</protein>
<dbReference type="CDD" id="cd05666">
    <property type="entry name" value="M20_Acy1-like"/>
    <property type="match status" value="1"/>
</dbReference>
<name>A0ABT4Y0V8_METRE</name>
<keyword evidence="1" id="KW-0378">Hydrolase</keyword>
<dbReference type="Pfam" id="PF07687">
    <property type="entry name" value="M20_dimer"/>
    <property type="match status" value="1"/>
</dbReference>
<dbReference type="SUPFAM" id="SSF55031">
    <property type="entry name" value="Bacterial exopeptidase dimerisation domain"/>
    <property type="match status" value="1"/>
</dbReference>
<dbReference type="InterPro" id="IPR036264">
    <property type="entry name" value="Bact_exopeptidase_dim_dom"/>
</dbReference>
<feature type="domain" description="Peptidase M20 dimerisation" evidence="2">
    <location>
        <begin position="192"/>
        <end position="286"/>
    </location>
</feature>
<dbReference type="InterPro" id="IPR011650">
    <property type="entry name" value="Peptidase_M20_dimer"/>
</dbReference>
<keyword evidence="4" id="KW-1185">Reference proteome</keyword>
<sequence>MTRYAHIQAWLDDVAADLKALRQDIHAHPELGFEEQRTAALVARLLDEWGYEVHSGIGRTGVVGVLRNGDALRSLGLRADMDALPIIEATGLTYSSCHTGRMHACGHDGHTAMLLGAARYLAATRNFEGTLNLIFQPAEEGQGGAEAMLADGLLERFPCEALYGMHNMPGLEAGHLCFREGSLMASQDLLDVVIEGVGGHGSMPHLTADPLVAAASAVMALQTVVGRNVDPQQAAVVTVGALQAGEAANVIPQSALLRLSLRALDAKVREQVLERVQAIIHSQAESYGCRASIVHRPAYPVLVNSNAETAFARWVGEELIGAEQVLEAPTVMGSEDFAWMLQRCPGSYLFIGNGAGADRPMVHNPGYDFNDDILVRGAAYWAALTEAWFQAPPATSPTSATAA</sequence>
<dbReference type="NCBIfam" id="TIGR01891">
    <property type="entry name" value="amidohydrolases"/>
    <property type="match status" value="1"/>
</dbReference>
<evidence type="ECO:0000313" key="4">
    <source>
        <dbReference type="Proteomes" id="UP001211689"/>
    </source>
</evidence>
<dbReference type="SUPFAM" id="SSF53187">
    <property type="entry name" value="Zn-dependent exopeptidases"/>
    <property type="match status" value="1"/>
</dbReference>
<reference evidence="3 4" key="1">
    <citation type="submission" date="2022-07" db="EMBL/GenBank/DDBJ databases">
        <title>Genome Analysis of Selected Gammaproteobacteria from Nigerian Food snails.</title>
        <authorList>
            <person name="Okafor A.C."/>
        </authorList>
    </citation>
    <scope>NUCLEOTIDE SEQUENCE [LARGE SCALE GENOMIC DNA]</scope>
    <source>
        <strain evidence="3 4">Awg 2</strain>
    </source>
</reference>